<dbReference type="RefSeq" id="WP_088385806.1">
    <property type="nucleotide sequence ID" value="NZ_NIOF01000006.1"/>
</dbReference>
<keyword evidence="1" id="KW-0175">Coiled coil</keyword>
<dbReference type="EMBL" id="NIOF01000006">
    <property type="protein sequence ID" value="OWQ88919.1"/>
    <property type="molecule type" value="Genomic_DNA"/>
</dbReference>
<sequence length="78" mass="8541">MPTLDEYRENWMSLHDSCVEASELARQAHGVVVAAYIAAQTGSGRGPSIEAIQHAENLERLADNLAREARDVAEKALH</sequence>
<gene>
    <name evidence="2" type="ORF">CDN99_15735</name>
</gene>
<proteinExistence type="predicted"/>
<dbReference type="Proteomes" id="UP000197468">
    <property type="component" value="Unassembled WGS sequence"/>
</dbReference>
<organism evidence="2 3">
    <name type="scientific">Roseateles aquatilis</name>
    <dbReference type="NCBI Taxonomy" id="431061"/>
    <lineage>
        <taxon>Bacteria</taxon>
        <taxon>Pseudomonadati</taxon>
        <taxon>Pseudomonadota</taxon>
        <taxon>Betaproteobacteria</taxon>
        <taxon>Burkholderiales</taxon>
        <taxon>Sphaerotilaceae</taxon>
        <taxon>Roseateles</taxon>
    </lineage>
</organism>
<accession>A0A246J8V4</accession>
<evidence type="ECO:0000313" key="3">
    <source>
        <dbReference type="Proteomes" id="UP000197468"/>
    </source>
</evidence>
<name>A0A246J8V4_9BURK</name>
<protein>
    <submittedName>
        <fullName evidence="2">Uncharacterized protein</fullName>
    </submittedName>
</protein>
<evidence type="ECO:0000256" key="1">
    <source>
        <dbReference type="SAM" id="Coils"/>
    </source>
</evidence>
<feature type="coiled-coil region" evidence="1">
    <location>
        <begin position="48"/>
        <end position="75"/>
    </location>
</feature>
<reference evidence="2 3" key="1">
    <citation type="journal article" date="2008" name="Int. J. Syst. Evol. Microbiol.">
        <title>Description of Roseateles aquatilis sp. nov. and Roseateles terrae sp. nov., in the class Betaproteobacteria, and emended description of the genus Roseateles.</title>
        <authorList>
            <person name="Gomila M."/>
            <person name="Bowien B."/>
            <person name="Falsen E."/>
            <person name="Moore E.R."/>
            <person name="Lalucat J."/>
        </authorList>
    </citation>
    <scope>NUCLEOTIDE SEQUENCE [LARGE SCALE GENOMIC DNA]</scope>
    <source>
        <strain evidence="2 3">CCUG 48205</strain>
    </source>
</reference>
<keyword evidence="3" id="KW-1185">Reference proteome</keyword>
<dbReference type="AlphaFoldDB" id="A0A246J8V4"/>
<comment type="caution">
    <text evidence="2">The sequence shown here is derived from an EMBL/GenBank/DDBJ whole genome shotgun (WGS) entry which is preliminary data.</text>
</comment>
<evidence type="ECO:0000313" key="2">
    <source>
        <dbReference type="EMBL" id="OWQ88919.1"/>
    </source>
</evidence>